<dbReference type="InterPro" id="IPR011951">
    <property type="entry name" value="HAD-SF_hydro_IA_YjjG/PynA"/>
</dbReference>
<organism evidence="1 2">
    <name type="scientific">Acetoanaerobium noterae</name>
    <dbReference type="NCBI Taxonomy" id="745369"/>
    <lineage>
        <taxon>Bacteria</taxon>
        <taxon>Bacillati</taxon>
        <taxon>Bacillota</taxon>
        <taxon>Clostridia</taxon>
        <taxon>Peptostreptococcales</taxon>
        <taxon>Filifactoraceae</taxon>
        <taxon>Acetoanaerobium</taxon>
    </lineage>
</organism>
<dbReference type="PANTHER" id="PTHR47478">
    <property type="match status" value="1"/>
</dbReference>
<evidence type="ECO:0000313" key="2">
    <source>
        <dbReference type="Proteomes" id="UP000243406"/>
    </source>
</evidence>
<dbReference type="InterPro" id="IPR006439">
    <property type="entry name" value="HAD-SF_hydro_IA"/>
</dbReference>
<dbReference type="CDD" id="cd04305">
    <property type="entry name" value="HAD_Neu5Ac-Pase_like"/>
    <property type="match status" value="1"/>
</dbReference>
<dbReference type="Pfam" id="PF00702">
    <property type="entry name" value="Hydrolase"/>
    <property type="match status" value="1"/>
</dbReference>
<dbReference type="SFLD" id="SFLDG01129">
    <property type="entry name" value="C1.5:_HAD__Beta-PGM__Phosphata"/>
    <property type="match status" value="1"/>
</dbReference>
<dbReference type="InterPro" id="IPR023214">
    <property type="entry name" value="HAD_sf"/>
</dbReference>
<dbReference type="SUPFAM" id="SSF56784">
    <property type="entry name" value="HAD-like"/>
    <property type="match status" value="1"/>
</dbReference>
<protein>
    <submittedName>
        <fullName evidence="1">Putative hydrolase of the HAD superfamily</fullName>
    </submittedName>
</protein>
<dbReference type="OrthoDB" id="9802350at2"/>
<dbReference type="EMBL" id="FUYN01000001">
    <property type="protein sequence ID" value="SKB30446.1"/>
    <property type="molecule type" value="Genomic_DNA"/>
</dbReference>
<dbReference type="RefSeq" id="WP_013362245.1">
    <property type="nucleotide sequence ID" value="NZ_FUYN01000001.1"/>
</dbReference>
<sequence length="227" mass="26491">MKYKLLLFDADETLFDFKKAERYAIEESLKHFNIAYEESVHIPLYHKVNHDIWKEFEQGKITQDALKAERFRRFFDILDLDYDSVLFSKTYMKYLGQASFLYEKSTAIIDKLSKSHRLAIITNGLTEVQENRISKSSIAHYFEEIIISEAINLSKPNPEIFSYALNKMNHNDKKSVLMIGDSLTSDIKGGINFGIDTCWYNPNKISNTFEFSPTYEISDLDSIYDII</sequence>
<dbReference type="AlphaFoldDB" id="A0A1T5A692"/>
<dbReference type="NCBIfam" id="TIGR02254">
    <property type="entry name" value="YjjG_YfnB"/>
    <property type="match status" value="1"/>
</dbReference>
<gene>
    <name evidence="1" type="ORF">SAMN02745120_0800</name>
</gene>
<dbReference type="Proteomes" id="UP000243406">
    <property type="component" value="Unassembled WGS sequence"/>
</dbReference>
<name>A0A1T5A692_9FIRM</name>
<dbReference type="Gene3D" id="3.40.50.1000">
    <property type="entry name" value="HAD superfamily/HAD-like"/>
    <property type="match status" value="1"/>
</dbReference>
<dbReference type="NCBIfam" id="NF006976">
    <property type="entry name" value="PRK09449.1"/>
    <property type="match status" value="1"/>
</dbReference>
<accession>A0A1T5A692</accession>
<dbReference type="InterPro" id="IPR023198">
    <property type="entry name" value="PGP-like_dom2"/>
</dbReference>
<dbReference type="SFLD" id="SFLDS00003">
    <property type="entry name" value="Haloacid_Dehalogenase"/>
    <property type="match status" value="1"/>
</dbReference>
<dbReference type="InterPro" id="IPR036412">
    <property type="entry name" value="HAD-like_sf"/>
</dbReference>
<dbReference type="NCBIfam" id="TIGR01662">
    <property type="entry name" value="HAD-SF-IIIA"/>
    <property type="match status" value="1"/>
</dbReference>
<dbReference type="Gene3D" id="1.10.150.240">
    <property type="entry name" value="Putative phosphatase, domain 2"/>
    <property type="match status" value="1"/>
</dbReference>
<dbReference type="PANTHER" id="PTHR47478:SF1">
    <property type="entry name" value="PYRIMIDINE 5'-NUCLEOTIDASE YJJG"/>
    <property type="match status" value="1"/>
</dbReference>
<keyword evidence="2" id="KW-1185">Reference proteome</keyword>
<keyword evidence="1" id="KW-0378">Hydrolase</keyword>
<dbReference type="NCBIfam" id="TIGR01549">
    <property type="entry name" value="HAD-SF-IA-v1"/>
    <property type="match status" value="1"/>
</dbReference>
<evidence type="ECO:0000313" key="1">
    <source>
        <dbReference type="EMBL" id="SKB30446.1"/>
    </source>
</evidence>
<proteinExistence type="predicted"/>
<reference evidence="2" key="1">
    <citation type="submission" date="2017-02" db="EMBL/GenBank/DDBJ databases">
        <authorList>
            <person name="Varghese N."/>
            <person name="Submissions S."/>
        </authorList>
    </citation>
    <scope>NUCLEOTIDE SEQUENCE [LARGE SCALE GENOMIC DNA]</scope>
    <source>
        <strain evidence="2">ATCC 35199</strain>
    </source>
</reference>
<dbReference type="InterPro" id="IPR052550">
    <property type="entry name" value="Pyrimidine_5'-ntase_YjjG"/>
</dbReference>
<dbReference type="SFLD" id="SFLDG01135">
    <property type="entry name" value="C1.5.6:_HAD__Beta-PGM__Phospha"/>
    <property type="match status" value="1"/>
</dbReference>
<dbReference type="GO" id="GO:0008253">
    <property type="term" value="F:5'-nucleotidase activity"/>
    <property type="evidence" value="ECO:0007669"/>
    <property type="project" value="InterPro"/>
</dbReference>
<dbReference type="InterPro" id="IPR006549">
    <property type="entry name" value="HAD-SF_hydro_IIIA"/>
</dbReference>